<feature type="compositionally biased region" description="Polar residues" evidence="28">
    <location>
        <begin position="226"/>
        <end position="244"/>
    </location>
</feature>
<evidence type="ECO:0000256" key="16">
    <source>
        <dbReference type="ARBA" id="ARBA00022840"/>
    </source>
</evidence>
<keyword evidence="19" id="KW-0805">Transcription regulation</keyword>
<dbReference type="Gene3D" id="2.130.10.10">
    <property type="entry name" value="YVTN repeat-like/Quinoprotein amine dehydrogenase"/>
    <property type="match status" value="1"/>
</dbReference>
<dbReference type="PANTHER" id="PTHR13129">
    <property type="entry name" value="VPRBP PROTEIN-RELATED"/>
    <property type="match status" value="1"/>
</dbReference>
<dbReference type="GO" id="GO:0080008">
    <property type="term" value="C:Cul4-RING E3 ubiquitin ligase complex"/>
    <property type="evidence" value="ECO:0007669"/>
    <property type="project" value="TreeGrafter"/>
</dbReference>
<dbReference type="InParanoid" id="A0A6P8INP3"/>
<dbReference type="FunFam" id="2.130.10.10:FF:000055">
    <property type="entry name" value="DDB1 and CUL4-associated factor 1"/>
    <property type="match status" value="1"/>
</dbReference>
<dbReference type="SMART" id="SM00667">
    <property type="entry name" value="LisH"/>
    <property type="match status" value="1"/>
</dbReference>
<comment type="similarity">
    <text evidence="4">Belongs to the VPRBP/DCAF1 family.</text>
</comment>
<dbReference type="PANTHER" id="PTHR13129:SF4">
    <property type="entry name" value="DDB1- AND CUL4-ASSOCIATED FACTOR 1"/>
    <property type="match status" value="1"/>
</dbReference>
<keyword evidence="6" id="KW-0963">Cytoplasm</keyword>
<keyword evidence="22" id="KW-0539">Nucleus</keyword>
<keyword evidence="13" id="KW-0547">Nucleotide-binding</keyword>
<dbReference type="Gene3D" id="1.25.10.10">
    <property type="entry name" value="Leucine-rich Repeat Variant"/>
    <property type="match status" value="1"/>
</dbReference>
<dbReference type="InterPro" id="IPR016024">
    <property type="entry name" value="ARM-type_fold"/>
</dbReference>
<keyword evidence="14" id="KW-0418">Kinase</keyword>
<keyword evidence="10" id="KW-0945">Host-virus interaction</keyword>
<protein>
    <recommendedName>
        <fullName evidence="26">DDB1- and CUL4-associated factor 1</fullName>
        <ecNumber evidence="5">2.7.11.1</ecNumber>
    </recommendedName>
    <alternativeName>
        <fullName evidence="27">Serine/threonine-protein kinase VPRBP</fullName>
    </alternativeName>
</protein>
<evidence type="ECO:0000256" key="17">
    <source>
        <dbReference type="ARBA" id="ARBA00022853"/>
    </source>
</evidence>
<reference evidence="30" key="1">
    <citation type="submission" date="2025-08" db="UniProtKB">
        <authorList>
            <consortium name="RefSeq"/>
        </authorList>
    </citation>
    <scope>IDENTIFICATION</scope>
    <source>
        <tissue evidence="30">Tentacle</tissue>
    </source>
</reference>
<evidence type="ECO:0000256" key="19">
    <source>
        <dbReference type="ARBA" id="ARBA00023015"/>
    </source>
</evidence>
<keyword evidence="15" id="KW-0833">Ubl conjugation pathway</keyword>
<feature type="region of interest" description="Disordered" evidence="28">
    <location>
        <begin position="1305"/>
        <end position="1362"/>
    </location>
</feature>
<evidence type="ECO:0000256" key="9">
    <source>
        <dbReference type="ARBA" id="ARBA00022574"/>
    </source>
</evidence>
<accession>A0A6P8INP3</accession>
<keyword evidence="9" id="KW-0853">WD repeat</keyword>
<comment type="pathway">
    <text evidence="3">Protein modification; protein ubiquitination.</text>
</comment>
<evidence type="ECO:0000256" key="25">
    <source>
        <dbReference type="ARBA" id="ARBA00063313"/>
    </source>
</evidence>
<evidence type="ECO:0000256" key="11">
    <source>
        <dbReference type="ARBA" id="ARBA00022679"/>
    </source>
</evidence>
<organism evidence="29 30">
    <name type="scientific">Actinia tenebrosa</name>
    <name type="common">Australian red waratah sea anemone</name>
    <dbReference type="NCBI Taxonomy" id="6105"/>
    <lineage>
        <taxon>Eukaryota</taxon>
        <taxon>Metazoa</taxon>
        <taxon>Cnidaria</taxon>
        <taxon>Anthozoa</taxon>
        <taxon>Hexacorallia</taxon>
        <taxon>Actiniaria</taxon>
        <taxon>Actiniidae</taxon>
        <taxon>Actinia</taxon>
    </lineage>
</organism>
<dbReference type="GO" id="GO:0005813">
    <property type="term" value="C:centrosome"/>
    <property type="evidence" value="ECO:0007669"/>
    <property type="project" value="UniProtKB-SubCell"/>
</dbReference>
<keyword evidence="20" id="KW-0804">Transcription</keyword>
<evidence type="ECO:0000256" key="21">
    <source>
        <dbReference type="ARBA" id="ARBA00023212"/>
    </source>
</evidence>
<dbReference type="InterPro" id="IPR033270">
    <property type="entry name" value="VPRBP/DCAF1"/>
</dbReference>
<dbReference type="GO" id="GO:0005634">
    <property type="term" value="C:nucleus"/>
    <property type="evidence" value="ECO:0007669"/>
    <property type="project" value="UniProtKB-SubCell"/>
</dbReference>
<dbReference type="EC" id="2.7.11.1" evidence="5"/>
<feature type="compositionally biased region" description="Acidic residues" evidence="28">
    <location>
        <begin position="1308"/>
        <end position="1362"/>
    </location>
</feature>
<name>A0A6P8INP3_ACTTE</name>
<evidence type="ECO:0000256" key="8">
    <source>
        <dbReference type="ARBA" id="ARBA00022553"/>
    </source>
</evidence>
<evidence type="ECO:0000256" key="6">
    <source>
        <dbReference type="ARBA" id="ARBA00022490"/>
    </source>
</evidence>
<comment type="subunit">
    <text evidence="25">Component of the DCX (DDB1-CUL4-X-box) E3 ubiquitin-protein ligase complex, named CUL4A-RBX1-DDB1-DCAF1/VPRBP complex. Interacts with DDB1; the interaction is direct. Also forms a ternary complex with DDA1 and DDB1. Interacts with NF2 (via FERM domain). Component of the EDVP complex, a E3 ligase complex containing DYRK2, EDD/UBR5, DDB1 and DCAF1. Interacts with DYRK2; the interaction is direct. Interacts with RAG1; the interaction is direct. Interacts with LLGL1 and LLGL2. Interacts with histone H3. Interacts with ESR1 and LATS1; probably recruited by LATS1 to promote ESR1 ubiquitination and ubiquitin-mediated proteasomal degradation. Directly interacts with TET1, TET2 and TET3 (via C-terminus). Interacts with CEP78; promoting DCAF1 localization to centrosomes.</text>
</comment>
<feature type="region of interest" description="Disordered" evidence="28">
    <location>
        <begin position="196"/>
        <end position="268"/>
    </location>
</feature>
<evidence type="ECO:0000256" key="28">
    <source>
        <dbReference type="SAM" id="MobiDB-lite"/>
    </source>
</evidence>
<comment type="subcellular location">
    <subcellularLocation>
        <location evidence="2">Cytoplasm</location>
        <location evidence="2">Cytoskeleton</location>
        <location evidence="2">Microtubule organizing center</location>
        <location evidence="2">Centrosome</location>
    </subcellularLocation>
    <subcellularLocation>
        <location evidence="1">Nucleus</location>
    </subcellularLocation>
</comment>
<evidence type="ECO:0000256" key="10">
    <source>
        <dbReference type="ARBA" id="ARBA00022581"/>
    </source>
</evidence>
<keyword evidence="29" id="KW-1185">Reference proteome</keyword>
<dbReference type="FunCoup" id="A0A6P8INP3">
    <property type="interactions" value="2515"/>
</dbReference>
<evidence type="ECO:0000256" key="4">
    <source>
        <dbReference type="ARBA" id="ARBA00008845"/>
    </source>
</evidence>
<evidence type="ECO:0000313" key="30">
    <source>
        <dbReference type="RefSeq" id="XP_031568666.1"/>
    </source>
</evidence>
<feature type="compositionally biased region" description="Low complexity" evidence="28">
    <location>
        <begin position="246"/>
        <end position="260"/>
    </location>
</feature>
<evidence type="ECO:0000256" key="18">
    <source>
        <dbReference type="ARBA" id="ARBA00022990"/>
    </source>
</evidence>
<evidence type="ECO:0000256" key="3">
    <source>
        <dbReference type="ARBA" id="ARBA00004906"/>
    </source>
</evidence>
<feature type="compositionally biased region" description="Low complexity" evidence="28">
    <location>
        <begin position="209"/>
        <end position="219"/>
    </location>
</feature>
<dbReference type="GO" id="GO:0004674">
    <property type="term" value="F:protein serine/threonine kinase activity"/>
    <property type="evidence" value="ECO:0007669"/>
    <property type="project" value="UniProtKB-KW"/>
</dbReference>
<evidence type="ECO:0000256" key="23">
    <source>
        <dbReference type="ARBA" id="ARBA00047899"/>
    </source>
</evidence>
<evidence type="ECO:0000256" key="15">
    <source>
        <dbReference type="ARBA" id="ARBA00022786"/>
    </source>
</evidence>
<dbReference type="OrthoDB" id="6019818at2759"/>
<keyword evidence="7" id="KW-0723">Serine/threonine-protein kinase</keyword>
<sequence>MAALDSAAEISTLLDQWKKDEEERRSPTETLNRMSELLERENDAYHKLDPDPFDDRHPGRADPDCALGHILKALFKNDEFMNKLVVSYIMSTREDFELNCTAARLLLNVMPGLESAMVFQDTDGLLNRLFSWAQDGKEPLRSYATGLLGFAMESQEVAGSYREENSVVVPRMLRRLHILKDLTDLTQPAVEDILAKATPKSKTTKNRSEGTGSSSSGASKGKKMSTDSAVASRGASTNGATVNGESVDSTSSSHSTNCLSKAKSTPSGKNYLVQKSSKAFKLLPAKKIYSCIPASFSLYPLSLAMQQRLIVQYLTPLGEYQELLPTVFELKALDLVIHYIAFKGTVDMHLSFEALKYLASLLCHKKFATEFVTHGGVQRLLDVPRPTVAATGVSMCLYYLAYDEDAMERVCLLPYPVLNDMVKYALWLLECSHDSGHCHATLFFSLTFAFRAVLELFDLGDGLRKLINLLSTLPILRVEEAEILNDDEVFGSRQTVKHTCMALRKYFTAHLHVRADSARRMHSRNVGGTPPVPVPAYKAASLSQESLLDNVDLMLEHPSAAVVWSPLAMMNSLQGFNLMLQIVALSSDWRGYSCRGDVTRLALETLFVLTVYPKAKLALCEQITLPSGEAESGMRLLLKAAEGELVSDIDIQIWALRVICNCVCGPKPKQLHLALLLRGRGVRLHRGPEDIVTKMWSCVRNNNGIKVLLSLLLVKTPLVNADLIRALACKALCGLSRSDKIKQVIGKLQLFNSGQLQILMLDPVLEDNMADHMVFCKYAAELLERVTGKPLGNTTSAVPSLSRITKADVVAQTRITYPAKELLQLIYNHLVSNGLHETAQQLLKEAHLPQLKQQIISPMTNPKRLSSSSISTTLGSILNSPSKTPAPSRYRFGAPGTPAEKRLLPNMLSPPHRSQAPPTLDAIVTRFLREQHAQCSNPVSVCPPFSLLSSHKCPEAKFKHFAPTNITTRLTRREIYPRHGGFNGARSSRKFVYSRFRPLRGIRDTEENSVFTCASFLPDGKTIALGTRNGELKVYNFYTGEEEVTYSCNNAAISMCQPNKNHDCILTSSPFGMPPCALWSIGEIFEMKFSFPDDHYVRFSNVSQDRVIGTDADTAHIYDASTGQLIFTLSDSTSANHYWKNVACFNPTDDLVLNDGVLWDVRGKRVIHKFDKFNNYVSGVFHPSGLEIIINSEVWDLRSFHLLNTCTSLDQCHVVFNNSDDVIYGIKHVPDTEDSMMTQRMLGPFESSFRTFDATDYQPIATIDVKKTIFDLATDPMDSLVAVIENQTSTEESICRLYEVGRSRRFDTEDEDSEDEGEEDQDDEDDDDDDDDGDDDDDDDDDDILISDRDYESDEDDDVMVF</sequence>
<evidence type="ECO:0000256" key="5">
    <source>
        <dbReference type="ARBA" id="ARBA00012513"/>
    </source>
</evidence>
<dbReference type="GO" id="GO:0006325">
    <property type="term" value="P:chromatin organization"/>
    <property type="evidence" value="ECO:0007669"/>
    <property type="project" value="UniProtKB-KW"/>
</dbReference>
<keyword evidence="18" id="KW-0007">Acetylation</keyword>
<keyword evidence="17" id="KW-0156">Chromatin regulator</keyword>
<dbReference type="RefSeq" id="XP_031568666.1">
    <property type="nucleotide sequence ID" value="XM_031712806.1"/>
</dbReference>
<dbReference type="KEGG" id="aten:116303289"/>
<evidence type="ECO:0000256" key="1">
    <source>
        <dbReference type="ARBA" id="ARBA00004123"/>
    </source>
</evidence>
<dbReference type="UniPathway" id="UPA00143"/>
<evidence type="ECO:0000256" key="22">
    <source>
        <dbReference type="ARBA" id="ARBA00023242"/>
    </source>
</evidence>
<dbReference type="InterPro" id="IPR011989">
    <property type="entry name" value="ARM-like"/>
</dbReference>
<keyword evidence="12" id="KW-0677">Repeat</keyword>
<gene>
    <name evidence="30" type="primary">LOC116303289</name>
</gene>
<dbReference type="Proteomes" id="UP000515163">
    <property type="component" value="Unplaced"/>
</dbReference>
<dbReference type="SUPFAM" id="SSF48371">
    <property type="entry name" value="ARM repeat"/>
    <property type="match status" value="1"/>
</dbReference>
<evidence type="ECO:0000256" key="13">
    <source>
        <dbReference type="ARBA" id="ARBA00022741"/>
    </source>
</evidence>
<evidence type="ECO:0000313" key="29">
    <source>
        <dbReference type="Proteomes" id="UP000515163"/>
    </source>
</evidence>
<keyword evidence="21" id="KW-0206">Cytoskeleton</keyword>
<comment type="catalytic activity">
    <reaction evidence="24">
        <text>L-seryl-[protein] + ATP = O-phospho-L-seryl-[protein] + ADP + H(+)</text>
        <dbReference type="Rhea" id="RHEA:17989"/>
        <dbReference type="Rhea" id="RHEA-COMP:9863"/>
        <dbReference type="Rhea" id="RHEA-COMP:11604"/>
        <dbReference type="ChEBI" id="CHEBI:15378"/>
        <dbReference type="ChEBI" id="CHEBI:29999"/>
        <dbReference type="ChEBI" id="CHEBI:30616"/>
        <dbReference type="ChEBI" id="CHEBI:83421"/>
        <dbReference type="ChEBI" id="CHEBI:456216"/>
        <dbReference type="EC" id="2.7.11.1"/>
    </reaction>
</comment>
<dbReference type="PROSITE" id="PS50896">
    <property type="entry name" value="LISH"/>
    <property type="match status" value="1"/>
</dbReference>
<proteinExistence type="inferred from homology"/>
<dbReference type="GeneID" id="116303289"/>
<evidence type="ECO:0000256" key="24">
    <source>
        <dbReference type="ARBA" id="ARBA00048679"/>
    </source>
</evidence>
<evidence type="ECO:0000256" key="2">
    <source>
        <dbReference type="ARBA" id="ARBA00004300"/>
    </source>
</evidence>
<evidence type="ECO:0000256" key="20">
    <source>
        <dbReference type="ARBA" id="ARBA00023163"/>
    </source>
</evidence>
<keyword evidence="16" id="KW-0067">ATP-binding</keyword>
<dbReference type="GO" id="GO:0005524">
    <property type="term" value="F:ATP binding"/>
    <property type="evidence" value="ECO:0007669"/>
    <property type="project" value="UniProtKB-KW"/>
</dbReference>
<dbReference type="InterPro" id="IPR015943">
    <property type="entry name" value="WD40/YVTN_repeat-like_dom_sf"/>
</dbReference>
<dbReference type="GO" id="GO:0016567">
    <property type="term" value="P:protein ubiquitination"/>
    <property type="evidence" value="ECO:0007669"/>
    <property type="project" value="UniProtKB-UniPathway"/>
</dbReference>
<dbReference type="InterPro" id="IPR011047">
    <property type="entry name" value="Quinoprotein_ADH-like_sf"/>
</dbReference>
<keyword evidence="11" id="KW-0808">Transferase</keyword>
<dbReference type="SUPFAM" id="SSF50998">
    <property type="entry name" value="Quinoprotein alcohol dehydrogenase-like"/>
    <property type="match status" value="1"/>
</dbReference>
<comment type="catalytic activity">
    <reaction evidence="23">
        <text>L-threonyl-[protein] + ATP = O-phospho-L-threonyl-[protein] + ADP + H(+)</text>
        <dbReference type="Rhea" id="RHEA:46608"/>
        <dbReference type="Rhea" id="RHEA-COMP:11060"/>
        <dbReference type="Rhea" id="RHEA-COMP:11605"/>
        <dbReference type="ChEBI" id="CHEBI:15378"/>
        <dbReference type="ChEBI" id="CHEBI:30013"/>
        <dbReference type="ChEBI" id="CHEBI:30616"/>
        <dbReference type="ChEBI" id="CHEBI:61977"/>
        <dbReference type="ChEBI" id="CHEBI:456216"/>
        <dbReference type="EC" id="2.7.11.1"/>
    </reaction>
</comment>
<evidence type="ECO:0000256" key="12">
    <source>
        <dbReference type="ARBA" id="ARBA00022737"/>
    </source>
</evidence>
<evidence type="ECO:0000256" key="27">
    <source>
        <dbReference type="ARBA" id="ARBA00078221"/>
    </source>
</evidence>
<evidence type="ECO:0000256" key="7">
    <source>
        <dbReference type="ARBA" id="ARBA00022527"/>
    </source>
</evidence>
<feature type="region of interest" description="Disordered" evidence="28">
    <location>
        <begin position="15"/>
        <end position="36"/>
    </location>
</feature>
<feature type="compositionally biased region" description="Basic and acidic residues" evidence="28">
    <location>
        <begin position="16"/>
        <end position="27"/>
    </location>
</feature>
<evidence type="ECO:0000256" key="14">
    <source>
        <dbReference type="ARBA" id="ARBA00022777"/>
    </source>
</evidence>
<dbReference type="Pfam" id="PF08513">
    <property type="entry name" value="LisH"/>
    <property type="match status" value="1"/>
</dbReference>
<dbReference type="InterPro" id="IPR006594">
    <property type="entry name" value="LisH"/>
</dbReference>
<evidence type="ECO:0000256" key="26">
    <source>
        <dbReference type="ARBA" id="ARBA00071147"/>
    </source>
</evidence>
<keyword evidence="8" id="KW-0597">Phosphoprotein</keyword>